<keyword evidence="3" id="KW-0732">Signal</keyword>
<evidence type="ECO:0000256" key="3">
    <source>
        <dbReference type="SAM" id="SignalP"/>
    </source>
</evidence>
<comment type="caution">
    <text evidence="6">The sequence shown here is derived from an EMBL/GenBank/DDBJ whole genome shotgun (WGS) entry which is preliminary data.</text>
</comment>
<dbReference type="GO" id="GO:0006631">
    <property type="term" value="P:fatty acid metabolic process"/>
    <property type="evidence" value="ECO:0007669"/>
    <property type="project" value="TreeGrafter"/>
</dbReference>
<dbReference type="InterPro" id="IPR045851">
    <property type="entry name" value="AMP-bd_C_sf"/>
</dbReference>
<proteinExistence type="inferred from homology"/>
<dbReference type="InterPro" id="IPR000873">
    <property type="entry name" value="AMP-dep_synth/lig_dom"/>
</dbReference>
<evidence type="ECO:0000256" key="1">
    <source>
        <dbReference type="ARBA" id="ARBA00006432"/>
    </source>
</evidence>
<evidence type="ECO:0000313" key="7">
    <source>
        <dbReference type="Proteomes" id="UP000664521"/>
    </source>
</evidence>
<dbReference type="PANTHER" id="PTHR43201">
    <property type="entry name" value="ACYL-COA SYNTHETASE"/>
    <property type="match status" value="1"/>
</dbReference>
<feature type="chain" id="PRO_5034600503" evidence="3">
    <location>
        <begin position="20"/>
        <end position="289"/>
    </location>
</feature>
<feature type="domain" description="AMP-dependent synthetase/ligase" evidence="4">
    <location>
        <begin position="1"/>
        <end position="163"/>
    </location>
</feature>
<dbReference type="Pfam" id="PF00501">
    <property type="entry name" value="AMP-binding"/>
    <property type="match status" value="1"/>
</dbReference>
<dbReference type="AlphaFoldDB" id="A0A8H3IYJ6"/>
<dbReference type="OrthoDB" id="3633556at2759"/>
<reference evidence="6" key="1">
    <citation type="submission" date="2021-03" db="EMBL/GenBank/DDBJ databases">
        <authorList>
            <person name="Tagirdzhanova G."/>
        </authorList>
    </citation>
    <scope>NUCLEOTIDE SEQUENCE</scope>
</reference>
<evidence type="ECO:0000259" key="5">
    <source>
        <dbReference type="Pfam" id="PF13193"/>
    </source>
</evidence>
<dbReference type="Gene3D" id="3.30.300.30">
    <property type="match status" value="1"/>
</dbReference>
<accession>A0A8H3IYJ6</accession>
<dbReference type="GO" id="GO:0031956">
    <property type="term" value="F:medium-chain fatty acid-CoA ligase activity"/>
    <property type="evidence" value="ECO:0007669"/>
    <property type="project" value="TreeGrafter"/>
</dbReference>
<comment type="similarity">
    <text evidence="1">Belongs to the ATP-dependent AMP-binding enzyme family.</text>
</comment>
<evidence type="ECO:0000313" key="6">
    <source>
        <dbReference type="EMBL" id="CAF9932784.1"/>
    </source>
</evidence>
<dbReference type="EMBL" id="CAJPDS010000064">
    <property type="protein sequence ID" value="CAF9932784.1"/>
    <property type="molecule type" value="Genomic_DNA"/>
</dbReference>
<dbReference type="PANTHER" id="PTHR43201:SF5">
    <property type="entry name" value="MEDIUM-CHAIN ACYL-COA LIGASE ACSF2, MITOCHONDRIAL"/>
    <property type="match status" value="1"/>
</dbReference>
<keyword evidence="2" id="KW-0436">Ligase</keyword>
<dbReference type="InterPro" id="IPR025110">
    <property type="entry name" value="AMP-bd_C"/>
</dbReference>
<dbReference type="InterPro" id="IPR042099">
    <property type="entry name" value="ANL_N_sf"/>
</dbReference>
<gene>
    <name evidence="6" type="ORF">HETSPECPRED_008454</name>
</gene>
<feature type="signal peptide" evidence="3">
    <location>
        <begin position="1"/>
        <end position="19"/>
    </location>
</feature>
<dbReference type="Gene3D" id="3.40.50.12780">
    <property type="entry name" value="N-terminal domain of ligase-like"/>
    <property type="match status" value="1"/>
</dbReference>
<keyword evidence="7" id="KW-1185">Reference proteome</keyword>
<dbReference type="SUPFAM" id="SSF56801">
    <property type="entry name" value="Acetyl-CoA synthetase-like"/>
    <property type="match status" value="1"/>
</dbReference>
<evidence type="ECO:0000259" key="4">
    <source>
        <dbReference type="Pfam" id="PF00501"/>
    </source>
</evidence>
<name>A0A8H3IYJ6_9LECA</name>
<dbReference type="Proteomes" id="UP000664521">
    <property type="component" value="Unassembled WGS sequence"/>
</dbReference>
<dbReference type="Pfam" id="PF13193">
    <property type="entry name" value="AMP-binding_C"/>
    <property type="match status" value="1"/>
</dbReference>
<organism evidence="6 7">
    <name type="scientific">Heterodermia speciosa</name>
    <dbReference type="NCBI Taxonomy" id="116794"/>
    <lineage>
        <taxon>Eukaryota</taxon>
        <taxon>Fungi</taxon>
        <taxon>Dikarya</taxon>
        <taxon>Ascomycota</taxon>
        <taxon>Pezizomycotina</taxon>
        <taxon>Lecanoromycetes</taxon>
        <taxon>OSLEUM clade</taxon>
        <taxon>Lecanoromycetidae</taxon>
        <taxon>Caliciales</taxon>
        <taxon>Physciaceae</taxon>
        <taxon>Heterodermia</taxon>
    </lineage>
</organism>
<evidence type="ECO:0000256" key="2">
    <source>
        <dbReference type="ARBA" id="ARBA00022598"/>
    </source>
</evidence>
<sequence length="289" mass="31894">MPLFHVHGLVASLLSALKAGSTVIIPPRLSPAFWKDFIMHSATWYTATPTMHKIILSFQTPEPLPSIRFIRSCSSPLAPQTLENLEKTFNAPVLEAYAMTEASHQITTNPLPPAPHYPGSVGIPGESVEVRILSTSSDDEDPVADGEEGEICIRSLSVTPGYLSNPSANASSFTARDRFFRTGDYGKFVKQEEGRYLYLTGRIKEFINKGGEKIGPVEVDNIIAQHPGVQDVVTFAIEDEMYGQDVGCAIILKQGKELRARDLQKWVRSRMAPLKVPKRVIIFIGDELV</sequence>
<feature type="domain" description="AMP-binding enzyme C-terminal" evidence="5">
    <location>
        <begin position="218"/>
        <end position="286"/>
    </location>
</feature>
<protein>
    <submittedName>
        <fullName evidence="6">Uncharacterized protein</fullName>
    </submittedName>
</protein>